<dbReference type="InterPro" id="IPR021109">
    <property type="entry name" value="Peptidase_aspartic_dom_sf"/>
</dbReference>
<comment type="caution">
    <text evidence="5">The sequence shown here is derived from an EMBL/GenBank/DDBJ whole genome shotgun (WGS) entry which is preliminary data.</text>
</comment>
<dbReference type="GO" id="GO:0005764">
    <property type="term" value="C:lysosome"/>
    <property type="evidence" value="ECO:0007669"/>
    <property type="project" value="TreeGrafter"/>
</dbReference>
<reference evidence="5" key="1">
    <citation type="submission" date="2020-10" db="EMBL/GenBank/DDBJ databases">
        <authorList>
            <person name="Kikuchi T."/>
        </authorList>
    </citation>
    <scope>NUCLEOTIDE SEQUENCE</scope>
    <source>
        <strain evidence="5">NKZ352</strain>
    </source>
</reference>
<feature type="domain" description="Peptidase A1" evidence="4">
    <location>
        <begin position="59"/>
        <end position="378"/>
    </location>
</feature>
<dbReference type="PANTHER" id="PTHR47966:SF71">
    <property type="entry name" value="PEPTIDASE A1 DOMAIN-CONTAINING PROTEIN"/>
    <property type="match status" value="1"/>
</dbReference>
<keyword evidence="6" id="KW-1185">Reference proteome</keyword>
<dbReference type="Pfam" id="PF00026">
    <property type="entry name" value="Asp"/>
    <property type="match status" value="1"/>
</dbReference>
<dbReference type="OrthoDB" id="771136at2759"/>
<evidence type="ECO:0000256" key="3">
    <source>
        <dbReference type="PIRSR" id="PIRSR601461-2"/>
    </source>
</evidence>
<feature type="active site" evidence="2">
    <location>
        <position position="277"/>
    </location>
</feature>
<dbReference type="PROSITE" id="PS51767">
    <property type="entry name" value="PEPTIDASE_A1"/>
    <property type="match status" value="1"/>
</dbReference>
<accession>A0A8S1GRL5</accession>
<organism evidence="5 6">
    <name type="scientific">Caenorhabditis auriculariae</name>
    <dbReference type="NCBI Taxonomy" id="2777116"/>
    <lineage>
        <taxon>Eukaryota</taxon>
        <taxon>Metazoa</taxon>
        <taxon>Ecdysozoa</taxon>
        <taxon>Nematoda</taxon>
        <taxon>Chromadorea</taxon>
        <taxon>Rhabditida</taxon>
        <taxon>Rhabditina</taxon>
        <taxon>Rhabditomorpha</taxon>
        <taxon>Rhabditoidea</taxon>
        <taxon>Rhabditidae</taxon>
        <taxon>Peloderinae</taxon>
        <taxon>Caenorhabditis</taxon>
    </lineage>
</organism>
<name>A0A8S1GRL5_9PELO</name>
<comment type="similarity">
    <text evidence="1">Belongs to the peptidase A1 family.</text>
</comment>
<dbReference type="AlphaFoldDB" id="A0A8S1GRL5"/>
<dbReference type="SUPFAM" id="SSF50630">
    <property type="entry name" value="Acid proteases"/>
    <property type="match status" value="1"/>
</dbReference>
<dbReference type="InterPro" id="IPR001461">
    <property type="entry name" value="Aspartic_peptidase_A1"/>
</dbReference>
<dbReference type="InterPro" id="IPR033121">
    <property type="entry name" value="PEPTIDASE_A1"/>
</dbReference>
<protein>
    <recommendedName>
        <fullName evidence="4">Peptidase A1 domain-containing protein</fullName>
    </recommendedName>
</protein>
<evidence type="ECO:0000313" key="5">
    <source>
        <dbReference type="EMBL" id="CAD6185408.1"/>
    </source>
</evidence>
<sequence length="384" mass="40708">MEIINCTPFLESCAGMLVFAAIFLLSAVGGNAFRLPFKLAAVTNVTEGEETMEQVSVYFYANITVGTPGQLFSVLIDTSSADLLIADSSCNHYVPNSNSSCYGKNQFISSASSTYTIVGKVTTVSTKFGPTKGMTGADVVRLGTVVSETITVPGVTFLQVSDFGTVLQGVKADGVLGLALMGASQTSATPTFVQAVQQGDAKDSIFSIWLEHQNQTNDLGTHGVIHYGGSDTDHCNTTRQSVQLSGATYFQVTVANVNSTSGNYSLNSGKNTQAYIDSTSPYISVPPPILMNIMKVLNLPAQSYPPKVPCNAKITLGFSFAGGAYVEATEKDLILMLSPGVCQLSVNQNDASRIILGIPFFRGQCISFDVVRHAVTFSQALSQN</sequence>
<dbReference type="GO" id="GO:0004190">
    <property type="term" value="F:aspartic-type endopeptidase activity"/>
    <property type="evidence" value="ECO:0007669"/>
    <property type="project" value="InterPro"/>
</dbReference>
<evidence type="ECO:0000256" key="2">
    <source>
        <dbReference type="PIRSR" id="PIRSR601461-1"/>
    </source>
</evidence>
<gene>
    <name evidence="5" type="ORF">CAUJ_LOCUS1327</name>
</gene>
<dbReference type="Proteomes" id="UP000835052">
    <property type="component" value="Unassembled WGS sequence"/>
</dbReference>
<feature type="active site" evidence="2">
    <location>
        <position position="77"/>
    </location>
</feature>
<dbReference type="GO" id="GO:0006508">
    <property type="term" value="P:proteolysis"/>
    <property type="evidence" value="ECO:0007669"/>
    <property type="project" value="InterPro"/>
</dbReference>
<evidence type="ECO:0000259" key="4">
    <source>
        <dbReference type="PROSITE" id="PS51767"/>
    </source>
</evidence>
<feature type="disulfide bond" evidence="3">
    <location>
        <begin position="90"/>
        <end position="101"/>
    </location>
</feature>
<dbReference type="EMBL" id="CAJGYM010000002">
    <property type="protein sequence ID" value="CAD6185408.1"/>
    <property type="molecule type" value="Genomic_DNA"/>
</dbReference>
<evidence type="ECO:0000256" key="1">
    <source>
        <dbReference type="ARBA" id="ARBA00007447"/>
    </source>
</evidence>
<dbReference type="PANTHER" id="PTHR47966">
    <property type="entry name" value="BETA-SITE APP-CLEAVING ENZYME, ISOFORM A-RELATED"/>
    <property type="match status" value="1"/>
</dbReference>
<keyword evidence="3" id="KW-1015">Disulfide bond</keyword>
<evidence type="ECO:0000313" key="6">
    <source>
        <dbReference type="Proteomes" id="UP000835052"/>
    </source>
</evidence>
<dbReference type="CDD" id="cd05471">
    <property type="entry name" value="pepsin_like"/>
    <property type="match status" value="1"/>
</dbReference>
<dbReference type="PRINTS" id="PR00792">
    <property type="entry name" value="PEPSIN"/>
</dbReference>
<dbReference type="InterPro" id="IPR034164">
    <property type="entry name" value="Pepsin-like_dom"/>
</dbReference>
<proteinExistence type="inferred from homology"/>
<feature type="disulfide bond" evidence="3">
    <location>
        <begin position="310"/>
        <end position="342"/>
    </location>
</feature>
<dbReference type="Gene3D" id="2.40.70.10">
    <property type="entry name" value="Acid Proteases"/>
    <property type="match status" value="2"/>
</dbReference>